<dbReference type="EMBL" id="JEMC01003804">
    <property type="protein sequence ID" value="KYF78420.1"/>
    <property type="molecule type" value="Genomic_DNA"/>
</dbReference>
<dbReference type="Proteomes" id="UP000075515">
    <property type="component" value="Unassembled WGS sequence"/>
</dbReference>
<name>A0A150RE09_SORCE</name>
<proteinExistence type="predicted"/>
<dbReference type="InterPro" id="IPR003593">
    <property type="entry name" value="AAA+_ATPase"/>
</dbReference>
<evidence type="ECO:0000259" key="1">
    <source>
        <dbReference type="SMART" id="SM00382"/>
    </source>
</evidence>
<dbReference type="AlphaFoldDB" id="A0A150RE09"/>
<dbReference type="SUPFAM" id="SSF52540">
    <property type="entry name" value="P-loop containing nucleoside triphosphate hydrolases"/>
    <property type="match status" value="1"/>
</dbReference>
<evidence type="ECO:0000313" key="2">
    <source>
        <dbReference type="EMBL" id="KYF78420.1"/>
    </source>
</evidence>
<dbReference type="InterPro" id="IPR027417">
    <property type="entry name" value="P-loop_NTPase"/>
</dbReference>
<gene>
    <name evidence="2" type="ORF">BE18_17145</name>
</gene>
<protein>
    <submittedName>
        <fullName evidence="2">CyrO</fullName>
    </submittedName>
</protein>
<sequence length="516" mass="56761">MPRWFNTAGPCNPADHYMLPPEERLPGVRDLIDRKAYFVLHAPRQIGKTTSLLTLAQALTREGRYVALLVSAEVGAPFPDDPGAAELAMLSEWRGLAGSQLPAELQPPPFPDAPPGQRIGAALRAWAQAAPRPLVVFLDEIDALRDVTLISVLRQLRSGYPGRPHGFPHALALIGLRDVRDYKVDSGGGDRLGTLSPFNIKVESLTLRNFTRDEVAALVAQHTAETGQGFQSSAVDRAFELTQGQPWLVNTLARQLVDVLVKDRAQPITAADVDLAKEILIERQDTHLDSLVERLREPRIRAVIGPMLAGGTLGDVPEDDRRFAVDLGLVRRAAEGGLVIANPIYREIIVRQLTSGVRDSLPRIPATWLTPDGRLDADRLLDAFLSFWRQHGEPLLGAAPYHEIAPHLVVMAFLHRVVNGGGTIEREYAIGRGRMDLCVRYAGETLAIELKVWRDGRPDPLAEGLAQLDEYLAGLGLQRGWLILFDQRSGQPPIAERTRREHASTPAGREVVVIRA</sequence>
<accession>A0A150RE09</accession>
<comment type="caution">
    <text evidence="2">The sequence shown here is derived from an EMBL/GenBank/DDBJ whole genome shotgun (WGS) entry which is preliminary data.</text>
</comment>
<feature type="domain" description="AAA+ ATPase" evidence="1">
    <location>
        <begin position="34"/>
        <end position="185"/>
    </location>
</feature>
<reference evidence="2 3" key="1">
    <citation type="submission" date="2014-02" db="EMBL/GenBank/DDBJ databases">
        <title>The small core and large imbalanced accessory genome model reveals a collaborative survival strategy of Sorangium cellulosum strains in nature.</title>
        <authorList>
            <person name="Han K."/>
            <person name="Peng R."/>
            <person name="Blom J."/>
            <person name="Li Y.-Z."/>
        </authorList>
    </citation>
    <scope>NUCLEOTIDE SEQUENCE [LARGE SCALE GENOMIC DNA]</scope>
    <source>
        <strain evidence="2 3">So0149</strain>
    </source>
</reference>
<evidence type="ECO:0000313" key="3">
    <source>
        <dbReference type="Proteomes" id="UP000075515"/>
    </source>
</evidence>
<organism evidence="2 3">
    <name type="scientific">Sorangium cellulosum</name>
    <name type="common">Polyangium cellulosum</name>
    <dbReference type="NCBI Taxonomy" id="56"/>
    <lineage>
        <taxon>Bacteria</taxon>
        <taxon>Pseudomonadati</taxon>
        <taxon>Myxococcota</taxon>
        <taxon>Polyangia</taxon>
        <taxon>Polyangiales</taxon>
        <taxon>Polyangiaceae</taxon>
        <taxon>Sorangium</taxon>
    </lineage>
</organism>
<dbReference type="SMART" id="SM00382">
    <property type="entry name" value="AAA"/>
    <property type="match status" value="1"/>
</dbReference>